<dbReference type="EMBL" id="JADCNL010000012">
    <property type="protein sequence ID" value="KAG0457462.1"/>
    <property type="molecule type" value="Genomic_DNA"/>
</dbReference>
<keyword evidence="2" id="KW-1185">Reference proteome</keyword>
<dbReference type="AlphaFoldDB" id="A0A835UDD2"/>
<evidence type="ECO:0000313" key="2">
    <source>
        <dbReference type="Proteomes" id="UP000636800"/>
    </source>
</evidence>
<dbReference type="Proteomes" id="UP000636800">
    <property type="component" value="Chromosome 12"/>
</dbReference>
<gene>
    <name evidence="1" type="ORF">HPP92_022619</name>
</gene>
<protein>
    <submittedName>
        <fullName evidence="1">Uncharacterized protein</fullName>
    </submittedName>
</protein>
<sequence>MTGRYTLLLLQRKAYFFSSWAASAYRGSAQDCLPQKPKFLHRMRLQKSLSKVYSSSSQTMVNCNLLFAIHYMEDGSIETYTVVMLNEHWKASRCGCPIILNYILIPNTFVGSGSETCSLLWQPVFKAVHIICLAVYWLSPERVLEFLRTKASGDPKCSVRMSEGSHAQSSLLEKSGREGVGIEIEEKRDNCIGLIVVDHEITNKKEVGRRGDMSHPKRKKVLESTVLEKVIRVILKLLPIFHFEAEASLKYAEAEDLKKIRKFCENASQLQVLVFELQLEERSEPSVWEVKAADGISPVHRG</sequence>
<organism evidence="1 2">
    <name type="scientific">Vanilla planifolia</name>
    <name type="common">Vanilla</name>
    <dbReference type="NCBI Taxonomy" id="51239"/>
    <lineage>
        <taxon>Eukaryota</taxon>
        <taxon>Viridiplantae</taxon>
        <taxon>Streptophyta</taxon>
        <taxon>Embryophyta</taxon>
        <taxon>Tracheophyta</taxon>
        <taxon>Spermatophyta</taxon>
        <taxon>Magnoliopsida</taxon>
        <taxon>Liliopsida</taxon>
        <taxon>Asparagales</taxon>
        <taxon>Orchidaceae</taxon>
        <taxon>Vanilloideae</taxon>
        <taxon>Vanilleae</taxon>
        <taxon>Vanilla</taxon>
    </lineage>
</organism>
<comment type="caution">
    <text evidence="1">The sequence shown here is derived from an EMBL/GenBank/DDBJ whole genome shotgun (WGS) entry which is preliminary data.</text>
</comment>
<proteinExistence type="predicted"/>
<evidence type="ECO:0000313" key="1">
    <source>
        <dbReference type="EMBL" id="KAG0457462.1"/>
    </source>
</evidence>
<reference evidence="1 2" key="1">
    <citation type="journal article" date="2020" name="Nat. Food">
        <title>A phased Vanilla planifolia genome enables genetic improvement of flavour and production.</title>
        <authorList>
            <person name="Hasing T."/>
            <person name="Tang H."/>
            <person name="Brym M."/>
            <person name="Khazi F."/>
            <person name="Huang T."/>
            <person name="Chambers A.H."/>
        </authorList>
    </citation>
    <scope>NUCLEOTIDE SEQUENCE [LARGE SCALE GENOMIC DNA]</scope>
    <source>
        <tissue evidence="1">Leaf</tissue>
    </source>
</reference>
<name>A0A835UDD2_VANPL</name>
<accession>A0A835UDD2</accession>